<dbReference type="Proteomes" id="UP000054653">
    <property type="component" value="Unassembled WGS sequence"/>
</dbReference>
<sequence length="35" mass="4015">MVDLRHDRVIVVVVKFKCIPKSNAKSATFAKNHVY</sequence>
<protein>
    <submittedName>
        <fullName evidence="1">Uncharacterized protein</fullName>
    </submittedName>
</protein>
<comment type="caution">
    <text evidence="1">The sequence shown here is derived from an EMBL/GenBank/DDBJ whole genome shotgun (WGS) entry which is preliminary data.</text>
</comment>
<organism evidence="1 2">
    <name type="scientific">Trichinella britovi</name>
    <name type="common">Parasitic roundworm</name>
    <dbReference type="NCBI Taxonomy" id="45882"/>
    <lineage>
        <taxon>Eukaryota</taxon>
        <taxon>Metazoa</taxon>
        <taxon>Ecdysozoa</taxon>
        <taxon>Nematoda</taxon>
        <taxon>Enoplea</taxon>
        <taxon>Dorylaimia</taxon>
        <taxon>Trichinellida</taxon>
        <taxon>Trichinellidae</taxon>
        <taxon>Trichinella</taxon>
    </lineage>
</organism>
<gene>
    <name evidence="1" type="ORF">T03_4033</name>
</gene>
<dbReference type="AlphaFoldDB" id="A0A0V1AIZ7"/>
<accession>A0A0V1AIZ7</accession>
<proteinExistence type="predicted"/>
<reference evidence="1 2" key="1">
    <citation type="submission" date="2015-01" db="EMBL/GenBank/DDBJ databases">
        <title>Evolution of Trichinella species and genotypes.</title>
        <authorList>
            <person name="Korhonen P.K."/>
            <person name="Edoardo P."/>
            <person name="Giuseppe L.R."/>
            <person name="Gasser R.B."/>
        </authorList>
    </citation>
    <scope>NUCLEOTIDE SEQUENCE [LARGE SCALE GENOMIC DNA]</scope>
    <source>
        <strain evidence="1">ISS120</strain>
    </source>
</reference>
<dbReference type="EMBL" id="JYDI01002795">
    <property type="protein sequence ID" value="KRY24802.1"/>
    <property type="molecule type" value="Genomic_DNA"/>
</dbReference>
<evidence type="ECO:0000313" key="2">
    <source>
        <dbReference type="Proteomes" id="UP000054653"/>
    </source>
</evidence>
<keyword evidence="2" id="KW-1185">Reference proteome</keyword>
<evidence type="ECO:0000313" key="1">
    <source>
        <dbReference type="EMBL" id="KRY24802.1"/>
    </source>
</evidence>
<name>A0A0V1AIZ7_TRIBR</name>